<dbReference type="PANTHER" id="PTHR34836:SF1">
    <property type="entry name" value="OS09G0428600 PROTEIN"/>
    <property type="match status" value="1"/>
</dbReference>
<comment type="subcellular location">
    <subcellularLocation>
        <location evidence="1">Membrane</location>
    </subcellularLocation>
</comment>
<feature type="domain" description="Receptor ligand binding region" evidence="6">
    <location>
        <begin position="59"/>
        <end position="198"/>
    </location>
</feature>
<dbReference type="GO" id="GO:0016020">
    <property type="term" value="C:membrane"/>
    <property type="evidence" value="ECO:0007669"/>
    <property type="project" value="UniProtKB-SubCell"/>
</dbReference>
<evidence type="ECO:0000313" key="7">
    <source>
        <dbReference type="EMBL" id="CAH2050597.1"/>
    </source>
</evidence>
<dbReference type="PANTHER" id="PTHR34836">
    <property type="entry name" value="OS06G0188250 PROTEIN"/>
    <property type="match status" value="1"/>
</dbReference>
<evidence type="ECO:0000313" key="8">
    <source>
        <dbReference type="Proteomes" id="UP000836841"/>
    </source>
</evidence>
<dbReference type="InterPro" id="IPR001828">
    <property type="entry name" value="ANF_lig-bd_rcpt"/>
</dbReference>
<evidence type="ECO:0000256" key="3">
    <source>
        <dbReference type="ARBA" id="ARBA00022989"/>
    </source>
</evidence>
<keyword evidence="3" id="KW-1133">Transmembrane helix</keyword>
<evidence type="ECO:0000256" key="4">
    <source>
        <dbReference type="ARBA" id="ARBA00023136"/>
    </source>
</evidence>
<keyword evidence="5" id="KW-0732">Signal</keyword>
<sequence>MNSLHGSSPASQTFLKMLFPQILILLLPTSYLCQNALASSTVDVGLILDLGSLVGKTSLTCMSMALEDFYSSHNRTTRIRLHVRDSKDDVVQAASSAIDLLKNVQVQAILGHSISAQADFVIDIGKKSRVPIISSATSPSLSPIENPYFIGAAQSGSSQVKAITALFKIFNWREVALIYEEGEYRRGIVPYLTDQLAQMCTCHPLSLLAFFLKAKEAGMTRKGYAWIITDVLTSFFDYLEPSVKDSMQGVIGVKPHVPNSPQLDNFTSRWRARFRQENPEITRFELNVFGLWAYDTVTALALAVERAGVSQSEFKKTEPARNSKIWQELEFQKMVQSCFNQSGTSA</sequence>
<keyword evidence="8" id="KW-1185">Reference proteome</keyword>
<organism evidence="7 8">
    <name type="scientific">Thlaspi arvense</name>
    <name type="common">Field penny-cress</name>
    <dbReference type="NCBI Taxonomy" id="13288"/>
    <lineage>
        <taxon>Eukaryota</taxon>
        <taxon>Viridiplantae</taxon>
        <taxon>Streptophyta</taxon>
        <taxon>Embryophyta</taxon>
        <taxon>Tracheophyta</taxon>
        <taxon>Spermatophyta</taxon>
        <taxon>Magnoliopsida</taxon>
        <taxon>eudicotyledons</taxon>
        <taxon>Gunneridae</taxon>
        <taxon>Pentapetalae</taxon>
        <taxon>rosids</taxon>
        <taxon>malvids</taxon>
        <taxon>Brassicales</taxon>
        <taxon>Brassicaceae</taxon>
        <taxon>Thlaspideae</taxon>
        <taxon>Thlaspi</taxon>
    </lineage>
</organism>
<name>A0AAU9RUC7_THLAR</name>
<dbReference type="InterPro" id="IPR015683">
    <property type="entry name" value="Ionotropic_Glu_rcpt"/>
</dbReference>
<feature type="domain" description="Receptor ligand binding region" evidence="6">
    <location>
        <begin position="201"/>
        <end position="315"/>
    </location>
</feature>
<evidence type="ECO:0000256" key="1">
    <source>
        <dbReference type="ARBA" id="ARBA00004370"/>
    </source>
</evidence>
<reference evidence="7 8" key="1">
    <citation type="submission" date="2022-03" db="EMBL/GenBank/DDBJ databases">
        <authorList>
            <person name="Nunn A."/>
            <person name="Chopra R."/>
            <person name="Nunn A."/>
            <person name="Contreras Garrido A."/>
        </authorList>
    </citation>
    <scope>NUCLEOTIDE SEQUENCE [LARGE SCALE GENOMIC DNA]</scope>
</reference>
<feature type="chain" id="PRO_5043998282" description="Receptor ligand binding region domain-containing protein" evidence="5">
    <location>
        <begin position="39"/>
        <end position="346"/>
    </location>
</feature>
<dbReference type="Proteomes" id="UP000836841">
    <property type="component" value="Unassembled WGS sequence"/>
</dbReference>
<protein>
    <recommendedName>
        <fullName evidence="6">Receptor ligand binding region domain-containing protein</fullName>
    </recommendedName>
</protein>
<keyword evidence="2" id="KW-0812">Transmembrane</keyword>
<dbReference type="SUPFAM" id="SSF53822">
    <property type="entry name" value="Periplasmic binding protein-like I"/>
    <property type="match status" value="1"/>
</dbReference>
<evidence type="ECO:0000259" key="6">
    <source>
        <dbReference type="Pfam" id="PF01094"/>
    </source>
</evidence>
<dbReference type="Gene3D" id="3.40.50.2300">
    <property type="match status" value="3"/>
</dbReference>
<dbReference type="EMBL" id="CAJVSB020000410">
    <property type="protein sequence ID" value="CAH2050597.1"/>
    <property type="molecule type" value="Genomic_DNA"/>
</dbReference>
<accession>A0AAU9RUC7</accession>
<evidence type="ECO:0000256" key="5">
    <source>
        <dbReference type="SAM" id="SignalP"/>
    </source>
</evidence>
<dbReference type="InterPro" id="IPR028082">
    <property type="entry name" value="Peripla_BP_I"/>
</dbReference>
<keyword evidence="4" id="KW-0472">Membrane</keyword>
<dbReference type="Pfam" id="PF01094">
    <property type="entry name" value="ANF_receptor"/>
    <property type="match status" value="2"/>
</dbReference>
<comment type="caution">
    <text evidence="7">The sequence shown here is derived from an EMBL/GenBank/DDBJ whole genome shotgun (WGS) entry which is preliminary data.</text>
</comment>
<feature type="signal peptide" evidence="5">
    <location>
        <begin position="1"/>
        <end position="38"/>
    </location>
</feature>
<dbReference type="AlphaFoldDB" id="A0AAU9RUC7"/>
<proteinExistence type="predicted"/>
<gene>
    <name evidence="7" type="ORF">TAV2_LOCUS8571</name>
</gene>
<evidence type="ECO:0000256" key="2">
    <source>
        <dbReference type="ARBA" id="ARBA00022692"/>
    </source>
</evidence>